<keyword evidence="7" id="KW-0256">Endoplasmic reticulum</keyword>
<dbReference type="GO" id="GO:0005788">
    <property type="term" value="C:endoplasmic reticulum lumen"/>
    <property type="evidence" value="ECO:0007669"/>
    <property type="project" value="UniProtKB-SubCell"/>
</dbReference>
<evidence type="ECO:0000256" key="8">
    <source>
        <dbReference type="ARBA" id="ARBA00023157"/>
    </source>
</evidence>
<gene>
    <name evidence="14" type="ORF">PTSG_02152</name>
</gene>
<dbReference type="InterPro" id="IPR017937">
    <property type="entry name" value="Thioredoxin_CS"/>
</dbReference>
<dbReference type="PROSITE" id="PS51352">
    <property type="entry name" value="THIOREDOXIN_2"/>
    <property type="match status" value="1"/>
</dbReference>
<dbReference type="PANTHER" id="PTHR18929">
    <property type="entry name" value="PROTEIN DISULFIDE ISOMERASE"/>
    <property type="match status" value="1"/>
</dbReference>
<organism evidence="14 15">
    <name type="scientific">Salpingoeca rosetta (strain ATCC 50818 / BSB-021)</name>
    <dbReference type="NCBI Taxonomy" id="946362"/>
    <lineage>
        <taxon>Eukaryota</taxon>
        <taxon>Choanoflagellata</taxon>
        <taxon>Craspedida</taxon>
        <taxon>Salpingoecidae</taxon>
        <taxon>Salpingoeca</taxon>
    </lineage>
</organism>
<accession>F2U1C9</accession>
<dbReference type="NCBIfam" id="TIGR01130">
    <property type="entry name" value="ER_PDI_fam"/>
    <property type="match status" value="1"/>
</dbReference>
<keyword evidence="5 12" id="KW-0732">Signal</keyword>
<dbReference type="Proteomes" id="UP000007799">
    <property type="component" value="Unassembled WGS sequence"/>
</dbReference>
<dbReference type="Pfam" id="PF00085">
    <property type="entry name" value="Thioredoxin"/>
    <property type="match status" value="1"/>
</dbReference>
<dbReference type="SUPFAM" id="SSF52833">
    <property type="entry name" value="Thioredoxin-like"/>
    <property type="match status" value="3"/>
</dbReference>
<name>F2U1C9_SALR5</name>
<dbReference type="eggNOG" id="KOG0190">
    <property type="taxonomic scope" value="Eukaryota"/>
</dbReference>
<feature type="signal peptide" evidence="12">
    <location>
        <begin position="1"/>
        <end position="19"/>
    </location>
</feature>
<dbReference type="InterPro" id="IPR005792">
    <property type="entry name" value="Prot_disulphide_isomerase"/>
</dbReference>
<dbReference type="EC" id="5.3.4.1" evidence="4 12"/>
<dbReference type="PROSITE" id="PS51257">
    <property type="entry name" value="PROKAR_LIPOPROTEIN"/>
    <property type="match status" value="1"/>
</dbReference>
<keyword evidence="6" id="KW-0677">Repeat</keyword>
<dbReference type="FunFam" id="3.40.30.10:FF:000017">
    <property type="entry name" value="Protein disulfide-isomerase A4"/>
    <property type="match status" value="1"/>
</dbReference>
<dbReference type="AlphaFoldDB" id="F2U1C9"/>
<dbReference type="EMBL" id="GL832959">
    <property type="protein sequence ID" value="EGD81431.1"/>
    <property type="molecule type" value="Genomic_DNA"/>
</dbReference>
<dbReference type="InterPro" id="IPR013766">
    <property type="entry name" value="Thioredoxin_domain"/>
</dbReference>
<dbReference type="KEGG" id="sre:PTSG_02152"/>
<dbReference type="CDD" id="cd02981">
    <property type="entry name" value="PDI_b_family"/>
    <property type="match status" value="1"/>
</dbReference>
<protein>
    <recommendedName>
        <fullName evidence="4 12">Protein disulfide-isomerase</fullName>
        <ecNumber evidence="4 12">5.3.4.1</ecNumber>
    </recommendedName>
</protein>
<evidence type="ECO:0000259" key="13">
    <source>
        <dbReference type="PROSITE" id="PS51352"/>
    </source>
</evidence>
<evidence type="ECO:0000313" key="14">
    <source>
        <dbReference type="EMBL" id="EGD81431.1"/>
    </source>
</evidence>
<feature type="domain" description="Thioredoxin" evidence="13">
    <location>
        <begin position="6"/>
        <end position="127"/>
    </location>
</feature>
<dbReference type="RefSeq" id="XP_004996635.1">
    <property type="nucleotide sequence ID" value="XM_004996578.1"/>
</dbReference>
<dbReference type="CDD" id="cd02982">
    <property type="entry name" value="PDI_b'_family"/>
    <property type="match status" value="1"/>
</dbReference>
<evidence type="ECO:0000256" key="10">
    <source>
        <dbReference type="ARBA" id="ARBA00023284"/>
    </source>
</evidence>
<dbReference type="PRINTS" id="PR00421">
    <property type="entry name" value="THIOREDOXIN"/>
</dbReference>
<evidence type="ECO:0000256" key="3">
    <source>
        <dbReference type="ARBA" id="ARBA00006347"/>
    </source>
</evidence>
<dbReference type="FunFam" id="3.40.30.10:FF:000042">
    <property type="entry name" value="protein disulfide-isomerase A2"/>
    <property type="match status" value="1"/>
</dbReference>
<sequence>MFKSALVIALVALACVAHAADDDVLTLTSDNFDSTIEQNDFVVVEFFAPWCGHCKKLAPEYAKAATILKEDGIVLGAVDATVESDLASRFGVRGYPTLKLFKHGEATEYKGGRTVDTIVSYVRKATGPPAVELADVDAVNSFKESGKVVVVGYFDKLDGHEYKAFIDAAKADEDISYGVTTNADAASDAGVTAPAVVLYKKFDEGKNVFDAEWSRFNIADFVTANKLPSVIPFTMDVAGEIFQSKIGKIAFLFTDEENEAYSEIAKEYKGKFVFATSDSSQTRLTSYLGVEKSDFPTFYILETGAQMKKFPIPEGGADADAIRAHIEEYLAGNLKPHFKSEPVPEPNDGPVTVIVGKNFDEIVMDESKDVSSRP</sequence>
<comment type="subcellular location">
    <subcellularLocation>
        <location evidence="2">Endoplasmic reticulum lumen</location>
    </subcellularLocation>
</comment>
<evidence type="ECO:0000256" key="11">
    <source>
        <dbReference type="RuleBase" id="RU004208"/>
    </source>
</evidence>
<dbReference type="OrthoDB" id="427280at2759"/>
<proteinExistence type="inferred from homology"/>
<keyword evidence="10" id="KW-0676">Redox-active center</keyword>
<dbReference type="GO" id="GO:0034976">
    <property type="term" value="P:response to endoplasmic reticulum stress"/>
    <property type="evidence" value="ECO:0007669"/>
    <property type="project" value="TreeGrafter"/>
</dbReference>
<dbReference type="InterPro" id="IPR036249">
    <property type="entry name" value="Thioredoxin-like_sf"/>
</dbReference>
<keyword evidence="9 12" id="KW-0413">Isomerase</keyword>
<evidence type="ECO:0000313" key="15">
    <source>
        <dbReference type="Proteomes" id="UP000007799"/>
    </source>
</evidence>
<dbReference type="CDD" id="cd02961">
    <property type="entry name" value="PDI_a_family"/>
    <property type="match status" value="1"/>
</dbReference>
<evidence type="ECO:0000256" key="6">
    <source>
        <dbReference type="ARBA" id="ARBA00022737"/>
    </source>
</evidence>
<dbReference type="PANTHER" id="PTHR18929:SF246">
    <property type="entry name" value="PROTEIN DISULFIDE ISOMERASE-LIKE 1-4"/>
    <property type="match status" value="1"/>
</dbReference>
<dbReference type="GO" id="GO:0006457">
    <property type="term" value="P:protein folding"/>
    <property type="evidence" value="ECO:0007669"/>
    <property type="project" value="TreeGrafter"/>
</dbReference>
<dbReference type="Gene3D" id="3.40.30.10">
    <property type="entry name" value="Glutaredoxin"/>
    <property type="match status" value="3"/>
</dbReference>
<dbReference type="STRING" id="946362.F2U1C9"/>
<dbReference type="GeneID" id="16077227"/>
<evidence type="ECO:0000256" key="5">
    <source>
        <dbReference type="ARBA" id="ARBA00022729"/>
    </source>
</evidence>
<dbReference type="Pfam" id="PF13848">
    <property type="entry name" value="Thioredoxin_6"/>
    <property type="match status" value="1"/>
</dbReference>
<comment type="similarity">
    <text evidence="3 11">Belongs to the protein disulfide isomerase family.</text>
</comment>
<dbReference type="InParanoid" id="F2U1C9"/>
<evidence type="ECO:0000256" key="2">
    <source>
        <dbReference type="ARBA" id="ARBA00004319"/>
    </source>
</evidence>
<evidence type="ECO:0000256" key="9">
    <source>
        <dbReference type="ARBA" id="ARBA00023235"/>
    </source>
</evidence>
<evidence type="ECO:0000256" key="4">
    <source>
        <dbReference type="ARBA" id="ARBA00012723"/>
    </source>
</evidence>
<dbReference type="NCBIfam" id="TIGR01126">
    <property type="entry name" value="pdi_dom"/>
    <property type="match status" value="1"/>
</dbReference>
<evidence type="ECO:0000256" key="1">
    <source>
        <dbReference type="ARBA" id="ARBA00001182"/>
    </source>
</evidence>
<keyword evidence="15" id="KW-1185">Reference proteome</keyword>
<reference evidence="14" key="1">
    <citation type="submission" date="2009-08" db="EMBL/GenBank/DDBJ databases">
        <title>Annotation of Salpingoeca rosetta.</title>
        <authorList>
            <consortium name="The Broad Institute Genome Sequencing Platform"/>
            <person name="Russ C."/>
            <person name="Cuomo C."/>
            <person name="Burger G."/>
            <person name="Gray M.W."/>
            <person name="Holland P.W.H."/>
            <person name="King N."/>
            <person name="Lang F.B.F."/>
            <person name="Roger A.J."/>
            <person name="Ruiz-Trillo I."/>
            <person name="Young S.K."/>
            <person name="Zeng Q."/>
            <person name="Gargeya S."/>
            <person name="Alvarado L."/>
            <person name="Berlin A."/>
            <person name="Chapman S.B."/>
            <person name="Chen Z."/>
            <person name="Freedman E."/>
            <person name="Gellesch M."/>
            <person name="Goldberg J."/>
            <person name="Griggs A."/>
            <person name="Gujja S."/>
            <person name="Heilman E."/>
            <person name="Heiman D."/>
            <person name="Howarth C."/>
            <person name="Mehta T."/>
            <person name="Neiman D."/>
            <person name="Pearson M."/>
            <person name="Roberts A."/>
            <person name="Saif S."/>
            <person name="Shea T."/>
            <person name="Shenoy N."/>
            <person name="Sisk P."/>
            <person name="Stolte C."/>
            <person name="Sykes S."/>
            <person name="White J."/>
            <person name="Yandava C."/>
            <person name="Haas B."/>
            <person name="Nusbaum C."/>
            <person name="Birren B."/>
        </authorList>
    </citation>
    <scope>NUCLEOTIDE SEQUENCE</scope>
    <source>
        <strain evidence="14">ATCC 50818</strain>
    </source>
</reference>
<dbReference type="GO" id="GO:0003756">
    <property type="term" value="F:protein disulfide isomerase activity"/>
    <property type="evidence" value="ECO:0007669"/>
    <property type="project" value="UniProtKB-EC"/>
</dbReference>
<evidence type="ECO:0000256" key="12">
    <source>
        <dbReference type="RuleBase" id="RU361130"/>
    </source>
</evidence>
<dbReference type="PROSITE" id="PS00194">
    <property type="entry name" value="THIOREDOXIN_1"/>
    <property type="match status" value="1"/>
</dbReference>
<keyword evidence="8" id="KW-1015">Disulfide bond</keyword>
<comment type="catalytic activity">
    <reaction evidence="1 12">
        <text>Catalyzes the rearrangement of -S-S- bonds in proteins.</text>
        <dbReference type="EC" id="5.3.4.1"/>
    </reaction>
</comment>
<dbReference type="OMA" id="FRSKHEP"/>
<feature type="chain" id="PRO_5005129360" description="Protein disulfide-isomerase" evidence="12">
    <location>
        <begin position="20"/>
        <end position="374"/>
    </location>
</feature>
<dbReference type="InterPro" id="IPR005788">
    <property type="entry name" value="PDI_thioredoxin-like_dom"/>
</dbReference>
<evidence type="ECO:0000256" key="7">
    <source>
        <dbReference type="ARBA" id="ARBA00022824"/>
    </source>
</evidence>